<name>A0A9E4NP07_9GAMM</name>
<keyword evidence="1" id="KW-0812">Transmembrane</keyword>
<feature type="transmembrane region" description="Helical" evidence="1">
    <location>
        <begin position="12"/>
        <end position="30"/>
    </location>
</feature>
<evidence type="ECO:0000256" key="1">
    <source>
        <dbReference type="SAM" id="Phobius"/>
    </source>
</evidence>
<dbReference type="AlphaFoldDB" id="A0A9E4NP07"/>
<dbReference type="EMBL" id="JAEPCR010000119">
    <property type="protein sequence ID" value="MCG7980279.1"/>
    <property type="molecule type" value="Genomic_DNA"/>
</dbReference>
<keyword evidence="1" id="KW-1133">Transmembrane helix</keyword>
<feature type="transmembrane region" description="Helical" evidence="1">
    <location>
        <begin position="42"/>
        <end position="60"/>
    </location>
</feature>
<protein>
    <submittedName>
        <fullName evidence="2">Uncharacterized protein</fullName>
    </submittedName>
</protein>
<keyword evidence="1" id="KW-0472">Membrane</keyword>
<reference evidence="2" key="1">
    <citation type="journal article" date="2021" name="Proc. Natl. Acad. Sci. U.S.A.">
        <title>Global biogeography of chemosynthetic symbionts reveals both localized and globally distributed symbiont groups. .</title>
        <authorList>
            <person name="Osvatic J.T."/>
            <person name="Wilkins L.G.E."/>
            <person name="Leibrecht L."/>
            <person name="Leray M."/>
            <person name="Zauner S."/>
            <person name="Polzin J."/>
            <person name="Camacho Y."/>
            <person name="Gros O."/>
            <person name="van Gils J.A."/>
            <person name="Eisen J.A."/>
            <person name="Petersen J.M."/>
            <person name="Yuen B."/>
        </authorList>
    </citation>
    <scope>NUCLEOTIDE SEQUENCE</scope>
    <source>
        <strain evidence="2">MAGclacostrist055</strain>
    </source>
</reference>
<comment type="caution">
    <text evidence="2">The sequence shown here is derived from an EMBL/GenBank/DDBJ whole genome shotgun (WGS) entry which is preliminary data.</text>
</comment>
<sequence>MLMHVLDVLMYAYLAGVLVVALRLIWHMVFKLDRYDWHYNKSYIWTIFILDVLLWPILLVKKPENLVDPSESFKQEIMGVVIDKPGQMRELDRLRKNPPPCGPIIRYRQGDSGYEEVYGEFLFSAEVLEARLVKRQQKDPAQTDDVEEAVLNWLRQRDNTLTDPTDVPDAWWKFQHVADDLVRKDNAVVGSRCMKCGKEVSFNELVRKDDRERPGWNFNRLACPENHNLLSVEVMHLLVRKSS</sequence>
<gene>
    <name evidence="2" type="ORF">JAY77_19295</name>
</gene>
<evidence type="ECO:0000313" key="2">
    <source>
        <dbReference type="EMBL" id="MCG7980279.1"/>
    </source>
</evidence>
<evidence type="ECO:0000313" key="3">
    <source>
        <dbReference type="Proteomes" id="UP000886674"/>
    </source>
</evidence>
<organism evidence="2 3">
    <name type="scientific">Candidatus Thiodiazotropha taylori</name>
    <dbReference type="NCBI Taxonomy" id="2792791"/>
    <lineage>
        <taxon>Bacteria</taxon>
        <taxon>Pseudomonadati</taxon>
        <taxon>Pseudomonadota</taxon>
        <taxon>Gammaproteobacteria</taxon>
        <taxon>Chromatiales</taxon>
        <taxon>Sedimenticolaceae</taxon>
        <taxon>Candidatus Thiodiazotropha</taxon>
    </lineage>
</organism>
<proteinExistence type="predicted"/>
<accession>A0A9E4NP07</accession>
<dbReference type="Proteomes" id="UP000886674">
    <property type="component" value="Unassembled WGS sequence"/>
</dbReference>